<accession>A0A3A9AES6</accession>
<proteinExistence type="predicted"/>
<dbReference type="InterPro" id="IPR017853">
    <property type="entry name" value="GH"/>
</dbReference>
<comment type="caution">
    <text evidence="2">The sequence shown here is derived from an EMBL/GenBank/DDBJ whole genome shotgun (WGS) entry which is preliminary data.</text>
</comment>
<evidence type="ECO:0000256" key="1">
    <source>
        <dbReference type="ARBA" id="ARBA00023295"/>
    </source>
</evidence>
<sequence length="127" mass="14633">MYSTDFSILLYASHLLQADAIKYGAEHFRRNRGRCMGTIYWQINDCWSVASGASIDYSGRWKALHYYARRFFAPVLISCREEGLLTQENNINQQAFPLKKSIRFNVSNETREEKSLKGGLVSAKSLR</sequence>
<dbReference type="EMBL" id="RAYQ01000019">
    <property type="protein sequence ID" value="RKI89758.1"/>
    <property type="molecule type" value="Genomic_DNA"/>
</dbReference>
<dbReference type="GO" id="GO:0004567">
    <property type="term" value="F:beta-mannosidase activity"/>
    <property type="evidence" value="ECO:0007669"/>
    <property type="project" value="TreeGrafter"/>
</dbReference>
<evidence type="ECO:0008006" key="4">
    <source>
        <dbReference type="Google" id="ProtNLM"/>
    </source>
</evidence>
<evidence type="ECO:0000313" key="2">
    <source>
        <dbReference type="EMBL" id="RKI89758.1"/>
    </source>
</evidence>
<dbReference type="SUPFAM" id="SSF51445">
    <property type="entry name" value="(Trans)glycosidases"/>
    <property type="match status" value="1"/>
</dbReference>
<evidence type="ECO:0000313" key="3">
    <source>
        <dbReference type="Proteomes" id="UP000280696"/>
    </source>
</evidence>
<dbReference type="PANTHER" id="PTHR43730">
    <property type="entry name" value="BETA-MANNOSIDASE"/>
    <property type="match status" value="1"/>
</dbReference>
<name>A0A3A9AES6_9FIRM</name>
<dbReference type="InterPro" id="IPR050887">
    <property type="entry name" value="Beta-mannosidase_GH2"/>
</dbReference>
<keyword evidence="1" id="KW-0378">Hydrolase</keyword>
<keyword evidence="3" id="KW-1185">Reference proteome</keyword>
<dbReference type="PANTHER" id="PTHR43730:SF1">
    <property type="entry name" value="BETA-MANNOSIDASE"/>
    <property type="match status" value="1"/>
</dbReference>
<reference evidence="2 3" key="1">
    <citation type="submission" date="2018-09" db="EMBL/GenBank/DDBJ databases">
        <title>Murine metabolic-syndrome-specific gut microbial biobank.</title>
        <authorList>
            <person name="Liu C."/>
        </authorList>
    </citation>
    <scope>NUCLEOTIDE SEQUENCE [LARGE SCALE GENOMIC DNA]</scope>
    <source>
        <strain evidence="2 3">0.1xD8-82</strain>
    </source>
</reference>
<dbReference type="Gene3D" id="3.20.20.80">
    <property type="entry name" value="Glycosidases"/>
    <property type="match status" value="1"/>
</dbReference>
<dbReference type="Proteomes" id="UP000280696">
    <property type="component" value="Unassembled WGS sequence"/>
</dbReference>
<keyword evidence="1" id="KW-0326">Glycosidase</keyword>
<gene>
    <name evidence="2" type="ORF">D7V94_16335</name>
</gene>
<protein>
    <recommendedName>
        <fullName evidence="4">Beta-mannosidase</fullName>
    </recommendedName>
</protein>
<dbReference type="AlphaFoldDB" id="A0A3A9AES6"/>
<dbReference type="GO" id="GO:0006516">
    <property type="term" value="P:glycoprotein catabolic process"/>
    <property type="evidence" value="ECO:0007669"/>
    <property type="project" value="TreeGrafter"/>
</dbReference>
<organism evidence="2 3">
    <name type="scientific">Parablautia intestinalis</name>
    <dbReference type="NCBI Taxonomy" id="2320100"/>
    <lineage>
        <taxon>Bacteria</taxon>
        <taxon>Bacillati</taxon>
        <taxon>Bacillota</taxon>
        <taxon>Clostridia</taxon>
        <taxon>Lachnospirales</taxon>
        <taxon>Lachnospiraceae</taxon>
        <taxon>Parablautia</taxon>
    </lineage>
</organism>